<evidence type="ECO:0000313" key="10">
    <source>
        <dbReference type="EMBL" id="MDG3584430.1"/>
    </source>
</evidence>
<feature type="transmembrane region" description="Helical" evidence="8">
    <location>
        <begin position="110"/>
        <end position="127"/>
    </location>
</feature>
<evidence type="ECO:0000256" key="2">
    <source>
        <dbReference type="ARBA" id="ARBA00004829"/>
    </source>
</evidence>
<comment type="pathway">
    <text evidence="2">Carotenoid biosynthesis.</text>
</comment>
<keyword evidence="4" id="KW-0125">Carotenoid biosynthesis</keyword>
<evidence type="ECO:0000256" key="6">
    <source>
        <dbReference type="ARBA" id="ARBA00023136"/>
    </source>
</evidence>
<keyword evidence="5 8" id="KW-1133">Transmembrane helix</keyword>
<sequence length="235" mass="28060">MERFLYLLLVTLSFVVPFLYSFEKKRLHFIQYWKPYFLSIIIAGLFFIAWDIYFTIAKVWSFNDTYLTGLTIFYLPVEEWLFFLLIPYASNFIHYALLHFFPSPRLGKVSARYVAYSLFVMALTITVFNSEKIYTFCSFGLFALLMLLQIIYKFHSFNRYILSFLVILIPFFIVNSWLTGLFTETPIVYYNNEENLGIRLGAIPIEDIFYCFSLLYTSILLFEFFKRSPIKQKRA</sequence>
<organism evidence="10 11">
    <name type="scientific">Galbibacter pacificus</name>
    <dbReference type="NCBI Taxonomy" id="2996052"/>
    <lineage>
        <taxon>Bacteria</taxon>
        <taxon>Pseudomonadati</taxon>
        <taxon>Bacteroidota</taxon>
        <taxon>Flavobacteriia</taxon>
        <taxon>Flavobacteriales</taxon>
        <taxon>Flavobacteriaceae</taxon>
        <taxon>Galbibacter</taxon>
    </lineage>
</organism>
<evidence type="ECO:0000256" key="7">
    <source>
        <dbReference type="ARBA" id="ARBA00023235"/>
    </source>
</evidence>
<comment type="caution">
    <text evidence="10">The sequence shown here is derived from an EMBL/GenBank/DDBJ whole genome shotgun (WGS) entry which is preliminary data.</text>
</comment>
<accession>A0ABT6FMF3</accession>
<feature type="transmembrane region" description="Helical" evidence="8">
    <location>
        <begin position="133"/>
        <end position="152"/>
    </location>
</feature>
<feature type="transmembrane region" description="Helical" evidence="8">
    <location>
        <begin position="80"/>
        <end position="98"/>
    </location>
</feature>
<evidence type="ECO:0000256" key="3">
    <source>
        <dbReference type="ARBA" id="ARBA00022692"/>
    </source>
</evidence>
<dbReference type="Pfam" id="PF18916">
    <property type="entry name" value="Lycopene_cyc"/>
    <property type="match status" value="2"/>
</dbReference>
<evidence type="ECO:0000256" key="5">
    <source>
        <dbReference type="ARBA" id="ARBA00022989"/>
    </source>
</evidence>
<evidence type="ECO:0000256" key="4">
    <source>
        <dbReference type="ARBA" id="ARBA00022746"/>
    </source>
</evidence>
<dbReference type="Proteomes" id="UP001153642">
    <property type="component" value="Unassembled WGS sequence"/>
</dbReference>
<keyword evidence="3 8" id="KW-0812">Transmembrane</keyword>
<feature type="domain" description="Lycopene cyclase" evidence="9">
    <location>
        <begin position="132"/>
        <end position="225"/>
    </location>
</feature>
<feature type="transmembrane region" description="Helical" evidence="8">
    <location>
        <begin position="35"/>
        <end position="60"/>
    </location>
</feature>
<dbReference type="NCBIfam" id="TIGR03462">
    <property type="entry name" value="CarR_dom_SF"/>
    <property type="match status" value="2"/>
</dbReference>
<keyword evidence="11" id="KW-1185">Reference proteome</keyword>
<protein>
    <submittedName>
        <fullName evidence="10">Lycopene cyclase domain-containing protein</fullName>
    </submittedName>
</protein>
<feature type="transmembrane region" description="Helical" evidence="8">
    <location>
        <begin position="159"/>
        <end position="178"/>
    </location>
</feature>
<evidence type="ECO:0000313" key="11">
    <source>
        <dbReference type="Proteomes" id="UP001153642"/>
    </source>
</evidence>
<keyword evidence="6 8" id="KW-0472">Membrane</keyword>
<name>A0ABT6FMF3_9FLAO</name>
<keyword evidence="7" id="KW-0413">Isomerase</keyword>
<dbReference type="InterPro" id="IPR017825">
    <property type="entry name" value="Lycopene_cyclase_dom"/>
</dbReference>
<feature type="transmembrane region" description="Helical" evidence="8">
    <location>
        <begin position="6"/>
        <end position="23"/>
    </location>
</feature>
<evidence type="ECO:0000256" key="8">
    <source>
        <dbReference type="SAM" id="Phobius"/>
    </source>
</evidence>
<dbReference type="RefSeq" id="WP_277898193.1">
    <property type="nucleotide sequence ID" value="NZ_JAPMUA010000001.1"/>
</dbReference>
<evidence type="ECO:0000256" key="1">
    <source>
        <dbReference type="ARBA" id="ARBA00004141"/>
    </source>
</evidence>
<feature type="transmembrane region" description="Helical" evidence="8">
    <location>
        <begin position="198"/>
        <end position="225"/>
    </location>
</feature>
<feature type="domain" description="Lycopene cyclase" evidence="9">
    <location>
        <begin position="5"/>
        <end position="94"/>
    </location>
</feature>
<evidence type="ECO:0000259" key="9">
    <source>
        <dbReference type="Pfam" id="PF18916"/>
    </source>
</evidence>
<reference evidence="10" key="1">
    <citation type="submission" date="2022-11" db="EMBL/GenBank/DDBJ databases">
        <title>High-quality draft genome sequence of Galbibacter sp. strain CMA-7.</title>
        <authorList>
            <person name="Wei L."/>
            <person name="Dong C."/>
            <person name="Shao Z."/>
        </authorList>
    </citation>
    <scope>NUCLEOTIDE SEQUENCE</scope>
    <source>
        <strain evidence="10">CMA-7</strain>
    </source>
</reference>
<proteinExistence type="predicted"/>
<gene>
    <name evidence="10" type="ORF">OSR52_01020</name>
</gene>
<dbReference type="EMBL" id="JAPMUA010000001">
    <property type="protein sequence ID" value="MDG3584430.1"/>
    <property type="molecule type" value="Genomic_DNA"/>
</dbReference>
<comment type="subcellular location">
    <subcellularLocation>
        <location evidence="1">Membrane</location>
        <topology evidence="1">Multi-pass membrane protein</topology>
    </subcellularLocation>
</comment>